<organism evidence="9 10">
    <name type="scientific">Anguilla anguilla</name>
    <name type="common">European freshwater eel</name>
    <name type="synonym">Muraena anguilla</name>
    <dbReference type="NCBI Taxonomy" id="7936"/>
    <lineage>
        <taxon>Eukaryota</taxon>
        <taxon>Metazoa</taxon>
        <taxon>Chordata</taxon>
        <taxon>Craniata</taxon>
        <taxon>Vertebrata</taxon>
        <taxon>Euteleostomi</taxon>
        <taxon>Actinopterygii</taxon>
        <taxon>Neopterygii</taxon>
        <taxon>Teleostei</taxon>
        <taxon>Anguilliformes</taxon>
        <taxon>Anguillidae</taxon>
        <taxon>Anguilla</taxon>
    </lineage>
</organism>
<feature type="domain" description="CARD" evidence="7">
    <location>
        <begin position="117"/>
        <end position="207"/>
    </location>
</feature>
<evidence type="ECO:0000256" key="5">
    <source>
        <dbReference type="ARBA" id="ARBA00023198"/>
    </source>
</evidence>
<evidence type="ECO:0000256" key="4">
    <source>
        <dbReference type="ARBA" id="ARBA00022859"/>
    </source>
</evidence>
<feature type="region of interest" description="Disordered" evidence="6">
    <location>
        <begin position="79"/>
        <end position="122"/>
    </location>
</feature>
<dbReference type="GO" id="GO:0006954">
    <property type="term" value="P:inflammatory response"/>
    <property type="evidence" value="ECO:0007669"/>
    <property type="project" value="UniProtKB-KW"/>
</dbReference>
<dbReference type="AlphaFoldDB" id="A0A9D3MIG4"/>
<accession>A0A9D3MIG4</accession>
<dbReference type="GO" id="GO:0005829">
    <property type="term" value="C:cytosol"/>
    <property type="evidence" value="ECO:0007669"/>
    <property type="project" value="UniProtKB-SubCell"/>
</dbReference>
<feature type="compositionally biased region" description="Low complexity" evidence="6">
    <location>
        <begin position="93"/>
        <end position="104"/>
    </location>
</feature>
<protein>
    <recommendedName>
        <fullName evidence="11">CARD domain-containing protein</fullName>
    </recommendedName>
</protein>
<proteinExistence type="predicted"/>
<dbReference type="Proteomes" id="UP001044222">
    <property type="component" value="Unassembled WGS sequence"/>
</dbReference>
<dbReference type="Pfam" id="PF00619">
    <property type="entry name" value="CARD"/>
    <property type="match status" value="1"/>
</dbReference>
<evidence type="ECO:0000313" key="9">
    <source>
        <dbReference type="EMBL" id="KAG5849529.1"/>
    </source>
</evidence>
<evidence type="ECO:0008006" key="11">
    <source>
        <dbReference type="Google" id="ProtNLM"/>
    </source>
</evidence>
<dbReference type="SUPFAM" id="SSF47986">
    <property type="entry name" value="DEATH domain"/>
    <property type="match status" value="2"/>
</dbReference>
<dbReference type="PROSITE" id="PS50824">
    <property type="entry name" value="DAPIN"/>
    <property type="match status" value="1"/>
</dbReference>
<evidence type="ECO:0000259" key="8">
    <source>
        <dbReference type="PROSITE" id="PS50824"/>
    </source>
</evidence>
<dbReference type="GO" id="GO:0042981">
    <property type="term" value="P:regulation of apoptotic process"/>
    <property type="evidence" value="ECO:0007669"/>
    <property type="project" value="InterPro"/>
</dbReference>
<dbReference type="PANTHER" id="PTHR46985:SF2">
    <property type="entry name" value="APOPTOSIS-ASSOCIATED SPECK-LIKE PROTEIN CONTAINING A CARD"/>
    <property type="match status" value="1"/>
</dbReference>
<dbReference type="Gene3D" id="1.10.533.10">
    <property type="entry name" value="Death Domain, Fas"/>
    <property type="match status" value="2"/>
</dbReference>
<dbReference type="SMART" id="SM01289">
    <property type="entry name" value="PYRIN"/>
    <property type="match status" value="1"/>
</dbReference>
<evidence type="ECO:0000256" key="6">
    <source>
        <dbReference type="SAM" id="MobiDB-lite"/>
    </source>
</evidence>
<keyword evidence="5" id="KW-0395">Inflammatory response</keyword>
<dbReference type="GO" id="GO:0045087">
    <property type="term" value="P:innate immune response"/>
    <property type="evidence" value="ECO:0007669"/>
    <property type="project" value="UniProtKB-KW"/>
</dbReference>
<evidence type="ECO:0000313" key="10">
    <source>
        <dbReference type="Proteomes" id="UP001044222"/>
    </source>
</evidence>
<keyword evidence="3" id="KW-0399">Innate immunity</keyword>
<reference evidence="9" key="1">
    <citation type="submission" date="2021-01" db="EMBL/GenBank/DDBJ databases">
        <title>A chromosome-scale assembly of European eel, Anguilla anguilla.</title>
        <authorList>
            <person name="Henkel C."/>
            <person name="Jong-Raadsen S.A."/>
            <person name="Dufour S."/>
            <person name="Weltzien F.-A."/>
            <person name="Palstra A.P."/>
            <person name="Pelster B."/>
            <person name="Spaink H.P."/>
            <person name="Van Den Thillart G.E."/>
            <person name="Jansen H."/>
            <person name="Zahm M."/>
            <person name="Klopp C."/>
            <person name="Cedric C."/>
            <person name="Louis A."/>
            <person name="Berthelot C."/>
            <person name="Parey E."/>
            <person name="Roest Crollius H."/>
            <person name="Montfort J."/>
            <person name="Robinson-Rechavi M."/>
            <person name="Bucao C."/>
            <person name="Bouchez O."/>
            <person name="Gislard M."/>
            <person name="Lluch J."/>
            <person name="Milhes M."/>
            <person name="Lampietro C."/>
            <person name="Lopez Roques C."/>
            <person name="Donnadieu C."/>
            <person name="Braasch I."/>
            <person name="Desvignes T."/>
            <person name="Postlethwait J."/>
            <person name="Bobe J."/>
            <person name="Guiguen Y."/>
            <person name="Dirks R."/>
        </authorList>
    </citation>
    <scope>NUCLEOTIDE SEQUENCE</scope>
    <source>
        <strain evidence="9">Tag_6206</strain>
        <tissue evidence="9">Liver</tissue>
    </source>
</reference>
<name>A0A9D3MIG4_ANGAN</name>
<keyword evidence="10" id="KW-1185">Reference proteome</keyword>
<dbReference type="InterPro" id="IPR001315">
    <property type="entry name" value="CARD"/>
</dbReference>
<evidence type="ECO:0000256" key="3">
    <source>
        <dbReference type="ARBA" id="ARBA00022588"/>
    </source>
</evidence>
<dbReference type="EMBL" id="JAFIRN010000005">
    <property type="protein sequence ID" value="KAG5849529.1"/>
    <property type="molecule type" value="Genomic_DNA"/>
</dbReference>
<dbReference type="InterPro" id="IPR051249">
    <property type="entry name" value="NLRP_Inflammasome"/>
</dbReference>
<evidence type="ECO:0000259" key="7">
    <source>
        <dbReference type="PROSITE" id="PS50209"/>
    </source>
</evidence>
<gene>
    <name evidence="9" type="ORF">ANANG_G00111920</name>
</gene>
<dbReference type="PANTHER" id="PTHR46985">
    <property type="entry name" value="NACHT, LRR AND PYD DOMAINS-CONTAINING PROTEIN 1"/>
    <property type="match status" value="1"/>
</dbReference>
<comment type="caution">
    <text evidence="9">The sequence shown here is derived from an EMBL/GenBank/DDBJ whole genome shotgun (WGS) entry which is preliminary data.</text>
</comment>
<dbReference type="PROSITE" id="PS50209">
    <property type="entry name" value="CARD"/>
    <property type="match status" value="1"/>
</dbReference>
<evidence type="ECO:0000256" key="1">
    <source>
        <dbReference type="ARBA" id="ARBA00004514"/>
    </source>
</evidence>
<sequence>MPKSVRDRIMAVLDTLSKEQLLRFKHKLSEMEIIGYGRIENEGTVDITHRLVSKFTVARAIPCTAEVLRAIDLQDEADSLEQGENDREGANVATGAGAASPTAARGNCGSATNCSPKPTEGQHFVDKNHVELITRITAVKPILDRLYGKKLISIEMFRRITAEKTPEDQMRKLLYDVILPQGEGAKDELVAILDEQQPYIMGTLRGK</sequence>
<dbReference type="InterPro" id="IPR011029">
    <property type="entry name" value="DEATH-like_dom_sf"/>
</dbReference>
<keyword evidence="2" id="KW-0963">Cytoplasm</keyword>
<evidence type="ECO:0000256" key="2">
    <source>
        <dbReference type="ARBA" id="ARBA00022490"/>
    </source>
</evidence>
<feature type="domain" description="Pyrin" evidence="8">
    <location>
        <begin position="1"/>
        <end position="86"/>
    </location>
</feature>
<dbReference type="Pfam" id="PF02758">
    <property type="entry name" value="PYRIN"/>
    <property type="match status" value="1"/>
</dbReference>
<dbReference type="InterPro" id="IPR004020">
    <property type="entry name" value="DAPIN"/>
</dbReference>
<keyword evidence="4" id="KW-0391">Immunity</keyword>
<comment type="subcellular location">
    <subcellularLocation>
        <location evidence="1">Cytoplasm</location>
        <location evidence="1">Cytosol</location>
    </subcellularLocation>
</comment>